<protein>
    <recommendedName>
        <fullName evidence="1">DUF5655 domain-containing protein</fullName>
    </recommendedName>
</protein>
<reference evidence="2" key="1">
    <citation type="submission" date="2021-03" db="EMBL/GenBank/DDBJ databases">
        <title>Acanthopleuribacteraceae sp. M133.</title>
        <authorList>
            <person name="Wang G."/>
        </authorList>
    </citation>
    <scope>NUCLEOTIDE SEQUENCE</scope>
    <source>
        <strain evidence="2">M133</strain>
    </source>
</reference>
<dbReference type="RefSeq" id="WP_237384326.1">
    <property type="nucleotide sequence ID" value="NZ_CP071793.1"/>
</dbReference>
<feature type="domain" description="DUF5655" evidence="1">
    <location>
        <begin position="201"/>
        <end position="309"/>
    </location>
</feature>
<keyword evidence="3" id="KW-1185">Reference proteome</keyword>
<evidence type="ECO:0000259" key="1">
    <source>
        <dbReference type="Pfam" id="PF18899"/>
    </source>
</evidence>
<dbReference type="AlphaFoldDB" id="A0A8A4TWA6"/>
<dbReference type="Pfam" id="PF18899">
    <property type="entry name" value="DUF5655"/>
    <property type="match status" value="1"/>
</dbReference>
<name>A0A8A4TWA6_SULCO</name>
<dbReference type="InterPro" id="IPR011856">
    <property type="entry name" value="tRNA_endonuc-like_dom_sf"/>
</dbReference>
<sequence length="311" mass="35401">MSNLKLFAIQNDQAVELHGEPVQLEKDLQACVERNMETLLGVRFLASEYVTSKNHSGRIDSLGLDENHFPVIVEYKRNKNHNVINQGLYYLDWLVDHQAEFQLIVADKIGEEAARKVDWTGVRLILIAENFTKFDRYAVNQIDRTVDLFQYSYHRAEGLGGPFLLLDLISSQSGAVPKSDTTAPRKETTTTVRDDTHQYRLSKASPELKALFDAVCEFAGSLGDVQMKELKHNVAFKNIKNFVSVLVYPTQDPMVRLYVKLSPTEFELENGFTEDVTGKGHWGTGDLAVFIRNWSDLEKAKPLIEQSYREN</sequence>
<dbReference type="Proteomes" id="UP000663929">
    <property type="component" value="Chromosome"/>
</dbReference>
<accession>A0A8A4TWA6</accession>
<dbReference type="KEGG" id="scor:J3U87_17430"/>
<organism evidence="2 3">
    <name type="scientific">Sulfidibacter corallicola</name>
    <dbReference type="NCBI Taxonomy" id="2818388"/>
    <lineage>
        <taxon>Bacteria</taxon>
        <taxon>Pseudomonadati</taxon>
        <taxon>Acidobacteriota</taxon>
        <taxon>Holophagae</taxon>
        <taxon>Acanthopleuribacterales</taxon>
        <taxon>Acanthopleuribacteraceae</taxon>
        <taxon>Sulfidibacter</taxon>
    </lineage>
</organism>
<proteinExistence type="predicted"/>
<evidence type="ECO:0000313" key="2">
    <source>
        <dbReference type="EMBL" id="QTD54229.1"/>
    </source>
</evidence>
<gene>
    <name evidence="2" type="ORF">J3U87_17430</name>
</gene>
<dbReference type="GO" id="GO:0003676">
    <property type="term" value="F:nucleic acid binding"/>
    <property type="evidence" value="ECO:0007669"/>
    <property type="project" value="InterPro"/>
</dbReference>
<dbReference type="InterPro" id="IPR043714">
    <property type="entry name" value="DUF5655"/>
</dbReference>
<dbReference type="EMBL" id="CP071793">
    <property type="protein sequence ID" value="QTD54229.1"/>
    <property type="molecule type" value="Genomic_DNA"/>
</dbReference>
<dbReference type="Gene3D" id="3.40.1350.10">
    <property type="match status" value="1"/>
</dbReference>
<evidence type="ECO:0000313" key="3">
    <source>
        <dbReference type="Proteomes" id="UP000663929"/>
    </source>
</evidence>